<proteinExistence type="predicted"/>
<evidence type="ECO:0000256" key="2">
    <source>
        <dbReference type="SAM" id="SignalP"/>
    </source>
</evidence>
<keyword evidence="4" id="KW-1185">Reference proteome</keyword>
<accession>A0A1D3DRP4</accession>
<feature type="chain" id="PRO_5008914752" evidence="2">
    <location>
        <begin position="25"/>
        <end position="78"/>
    </location>
</feature>
<protein>
    <submittedName>
        <fullName evidence="3">Uncharacterized protein</fullName>
    </submittedName>
</protein>
<dbReference type="STRING" id="1306406.J116_011330"/>
<organism evidence="3 4">
    <name type="scientific">Streptomyces thermolilacinus SPC6</name>
    <dbReference type="NCBI Taxonomy" id="1306406"/>
    <lineage>
        <taxon>Bacteria</taxon>
        <taxon>Bacillati</taxon>
        <taxon>Actinomycetota</taxon>
        <taxon>Actinomycetes</taxon>
        <taxon>Kitasatosporales</taxon>
        <taxon>Streptomycetaceae</taxon>
        <taxon>Streptomyces</taxon>
    </lineage>
</organism>
<keyword evidence="2" id="KW-0732">Signal</keyword>
<evidence type="ECO:0000313" key="4">
    <source>
        <dbReference type="Proteomes" id="UP000095329"/>
    </source>
</evidence>
<reference evidence="3 4" key="1">
    <citation type="journal article" date="2013" name="Genome Announc.">
        <title>Genome Sequence of Streptomyces violaceusniger Strain SPC6, a Halotolerant Streptomycete That Exhibits Rapid Growth and Development.</title>
        <authorList>
            <person name="Chen X."/>
            <person name="Zhang B."/>
            <person name="Zhang W."/>
            <person name="Wu X."/>
            <person name="Zhang M."/>
            <person name="Chen T."/>
            <person name="Liu G."/>
            <person name="Dyson P."/>
        </authorList>
    </citation>
    <scope>NUCLEOTIDE SEQUENCE [LARGE SCALE GENOMIC DNA]</scope>
    <source>
        <strain evidence="3 4">SPC6</strain>
    </source>
</reference>
<evidence type="ECO:0000256" key="1">
    <source>
        <dbReference type="SAM" id="MobiDB-lite"/>
    </source>
</evidence>
<dbReference type="AlphaFoldDB" id="A0A1D3DRP4"/>
<dbReference type="EMBL" id="ASHX02000001">
    <property type="protein sequence ID" value="OEJ94993.1"/>
    <property type="molecule type" value="Genomic_DNA"/>
</dbReference>
<feature type="region of interest" description="Disordered" evidence="1">
    <location>
        <begin position="32"/>
        <end position="60"/>
    </location>
</feature>
<name>A0A1D3DRP4_9ACTN</name>
<gene>
    <name evidence="3" type="ORF">J116_011330</name>
</gene>
<evidence type="ECO:0000313" key="3">
    <source>
        <dbReference type="EMBL" id="OEJ94993.1"/>
    </source>
</evidence>
<comment type="caution">
    <text evidence="3">The sequence shown here is derived from an EMBL/GenBank/DDBJ whole genome shotgun (WGS) entry which is preliminary data.</text>
</comment>
<sequence>MKRIAGTGVAAVALAFAAAGTAHAGGPYVSHGEPLRVQGGPYTSHGTSCRRRAVRTPRTTSRWARGDAYVVQGPFIGD</sequence>
<dbReference type="Proteomes" id="UP000095329">
    <property type="component" value="Unassembled WGS sequence"/>
</dbReference>
<dbReference type="RefSeq" id="WP_023587188.1">
    <property type="nucleotide sequence ID" value="NZ_ASHX02000001.1"/>
</dbReference>
<feature type="signal peptide" evidence="2">
    <location>
        <begin position="1"/>
        <end position="24"/>
    </location>
</feature>